<protein>
    <recommendedName>
        <fullName evidence="3">TIR domain-containing protein</fullName>
    </recommendedName>
</protein>
<dbReference type="Proteomes" id="UP000665020">
    <property type="component" value="Chromosome"/>
</dbReference>
<keyword evidence="2" id="KW-1185">Reference proteome</keyword>
<dbReference type="Gene3D" id="3.40.50.11200">
    <property type="match status" value="1"/>
</dbReference>
<name>A0A8A7KE33_9FIRM</name>
<sequence length="128" mass="14812">MANKNRIFISFAIEDETLRDFLVGQARNEKSPFKFVDMSVKKPWDSSWKTKCRTKIKGCDGVLIIVTKSSKKADGQLWEIKCAKEEGIPRRGIWGYNDDKPATLPSEFDGVRIVKWTWTNIKNWLDTL</sequence>
<evidence type="ECO:0000313" key="1">
    <source>
        <dbReference type="EMBL" id="QTL97898.1"/>
    </source>
</evidence>
<gene>
    <name evidence="1" type="ORF">GM661_07840</name>
</gene>
<evidence type="ECO:0008006" key="3">
    <source>
        <dbReference type="Google" id="ProtNLM"/>
    </source>
</evidence>
<dbReference type="AlphaFoldDB" id="A0A8A7KE33"/>
<dbReference type="KEGG" id="ifn:GM661_07840"/>
<accession>A0A8A7KE33</accession>
<reference evidence="1" key="1">
    <citation type="submission" date="2019-12" db="EMBL/GenBank/DDBJ databases">
        <authorList>
            <person name="zhang j."/>
            <person name="sun C.M."/>
        </authorList>
    </citation>
    <scope>NUCLEOTIDE SEQUENCE</scope>
    <source>
        <strain evidence="1">NS-1</strain>
    </source>
</reference>
<dbReference type="RefSeq" id="WP_230869505.1">
    <property type="nucleotide sequence ID" value="NZ_CP046640.1"/>
</dbReference>
<evidence type="ECO:0000313" key="2">
    <source>
        <dbReference type="Proteomes" id="UP000665020"/>
    </source>
</evidence>
<dbReference type="EMBL" id="CP046640">
    <property type="protein sequence ID" value="QTL97898.1"/>
    <property type="molecule type" value="Genomic_DNA"/>
</dbReference>
<organism evidence="1 2">
    <name type="scientific">Iocasia fonsfrigidae</name>
    <dbReference type="NCBI Taxonomy" id="2682810"/>
    <lineage>
        <taxon>Bacteria</taxon>
        <taxon>Bacillati</taxon>
        <taxon>Bacillota</taxon>
        <taxon>Clostridia</taxon>
        <taxon>Halanaerobiales</taxon>
        <taxon>Halanaerobiaceae</taxon>
        <taxon>Iocasia</taxon>
    </lineage>
</organism>
<proteinExistence type="predicted"/>